<dbReference type="PANTHER" id="PTHR45652:SF5">
    <property type="entry name" value="VIMENTIN"/>
    <property type="match status" value="1"/>
</dbReference>
<dbReference type="Proteomes" id="UP000550707">
    <property type="component" value="Unassembled WGS sequence"/>
</dbReference>
<organism evidence="2 3">
    <name type="scientific">Molossus molossus</name>
    <name type="common">Pallas' mastiff bat</name>
    <name type="synonym">Vespertilio molossus</name>
    <dbReference type="NCBI Taxonomy" id="27622"/>
    <lineage>
        <taxon>Eukaryota</taxon>
        <taxon>Metazoa</taxon>
        <taxon>Chordata</taxon>
        <taxon>Craniata</taxon>
        <taxon>Vertebrata</taxon>
        <taxon>Euteleostomi</taxon>
        <taxon>Mammalia</taxon>
        <taxon>Eutheria</taxon>
        <taxon>Laurasiatheria</taxon>
        <taxon>Chiroptera</taxon>
        <taxon>Yangochiroptera</taxon>
        <taxon>Molossidae</taxon>
        <taxon>Molossus</taxon>
    </lineage>
</organism>
<dbReference type="GO" id="GO:0005737">
    <property type="term" value="C:cytoplasm"/>
    <property type="evidence" value="ECO:0007669"/>
    <property type="project" value="TreeGrafter"/>
</dbReference>
<sequence>MQLWERLQEEMLQREEAENTLQSFRQNVDLEHKVESLQEERAFLQKLHDDGNPGAAGPDSGTAHPRLTSQLPYVTYISSMENNNALHPKKQELNKYCRQVQSLTCEMAVFKGSNMSLERKTCAMKENLAIKAANYQDTIGCLQDEMQNMKE</sequence>
<dbReference type="GO" id="GO:0045109">
    <property type="term" value="P:intermediate filament organization"/>
    <property type="evidence" value="ECO:0007669"/>
    <property type="project" value="TreeGrafter"/>
</dbReference>
<dbReference type="GO" id="GO:0030424">
    <property type="term" value="C:axon"/>
    <property type="evidence" value="ECO:0007669"/>
    <property type="project" value="TreeGrafter"/>
</dbReference>
<dbReference type="PANTHER" id="PTHR45652">
    <property type="entry name" value="GLIAL FIBRILLARY ACIDIC PROTEIN"/>
    <property type="match status" value="1"/>
</dbReference>
<dbReference type="InParanoid" id="A0A7J8J6L0"/>
<name>A0A7J8J6L0_MOLMO</name>
<dbReference type="GO" id="GO:0005882">
    <property type="term" value="C:intermediate filament"/>
    <property type="evidence" value="ECO:0007669"/>
    <property type="project" value="TreeGrafter"/>
</dbReference>
<evidence type="ECO:0000313" key="3">
    <source>
        <dbReference type="Proteomes" id="UP000550707"/>
    </source>
</evidence>
<accession>A0A7J8J6L0</accession>
<gene>
    <name evidence="2" type="ORF">HJG59_009687</name>
</gene>
<dbReference type="AlphaFoldDB" id="A0A7J8J6L0"/>
<reference evidence="2 3" key="1">
    <citation type="journal article" date="2020" name="Nature">
        <title>Six reference-quality genomes reveal evolution of bat adaptations.</title>
        <authorList>
            <person name="Jebb D."/>
            <person name="Huang Z."/>
            <person name="Pippel M."/>
            <person name="Hughes G.M."/>
            <person name="Lavrichenko K."/>
            <person name="Devanna P."/>
            <person name="Winkler S."/>
            <person name="Jermiin L.S."/>
            <person name="Skirmuntt E.C."/>
            <person name="Katzourakis A."/>
            <person name="Burkitt-Gray L."/>
            <person name="Ray D.A."/>
            <person name="Sullivan K.A.M."/>
            <person name="Roscito J.G."/>
            <person name="Kirilenko B.M."/>
            <person name="Davalos L.M."/>
            <person name="Corthals A.P."/>
            <person name="Power M.L."/>
            <person name="Jones G."/>
            <person name="Ransome R.D."/>
            <person name="Dechmann D.K.N."/>
            <person name="Locatelli A.G."/>
            <person name="Puechmaille S.J."/>
            <person name="Fedrigo O."/>
            <person name="Jarvis E.D."/>
            <person name="Hiller M."/>
            <person name="Vernes S.C."/>
            <person name="Myers E.W."/>
            <person name="Teeling E.C."/>
        </authorList>
    </citation>
    <scope>NUCLEOTIDE SEQUENCE [LARGE SCALE GENOMIC DNA]</scope>
    <source>
        <strain evidence="2">MMolMol1</strain>
        <tissue evidence="2">Muscle</tissue>
    </source>
</reference>
<dbReference type="GO" id="GO:0005886">
    <property type="term" value="C:plasma membrane"/>
    <property type="evidence" value="ECO:0007669"/>
    <property type="project" value="TreeGrafter"/>
</dbReference>
<feature type="coiled-coil region" evidence="1">
    <location>
        <begin position="7"/>
        <end position="47"/>
    </location>
</feature>
<keyword evidence="3" id="KW-1185">Reference proteome</keyword>
<protein>
    <submittedName>
        <fullName evidence="2">Uncharacterized protein</fullName>
    </submittedName>
</protein>
<keyword evidence="1" id="KW-0175">Coiled coil</keyword>
<dbReference type="EMBL" id="JACASF010000002">
    <property type="protein sequence ID" value="KAF6492496.1"/>
    <property type="molecule type" value="Genomic_DNA"/>
</dbReference>
<evidence type="ECO:0000313" key="2">
    <source>
        <dbReference type="EMBL" id="KAF6492496.1"/>
    </source>
</evidence>
<proteinExistence type="predicted"/>
<comment type="caution">
    <text evidence="2">The sequence shown here is derived from an EMBL/GenBank/DDBJ whole genome shotgun (WGS) entry which is preliminary data.</text>
</comment>
<dbReference type="GO" id="GO:0005200">
    <property type="term" value="F:structural constituent of cytoskeleton"/>
    <property type="evidence" value="ECO:0007669"/>
    <property type="project" value="TreeGrafter"/>
</dbReference>
<dbReference type="Gene3D" id="1.20.5.1160">
    <property type="entry name" value="Vasodilator-stimulated phosphoprotein"/>
    <property type="match status" value="1"/>
</dbReference>
<dbReference type="Gene3D" id="1.20.5.170">
    <property type="match status" value="1"/>
</dbReference>
<dbReference type="InterPro" id="IPR050405">
    <property type="entry name" value="Intermediate_filament"/>
</dbReference>
<evidence type="ECO:0000256" key="1">
    <source>
        <dbReference type="SAM" id="Coils"/>
    </source>
</evidence>